<evidence type="ECO:0000259" key="6">
    <source>
        <dbReference type="Pfam" id="PF00155"/>
    </source>
</evidence>
<protein>
    <recommendedName>
        <fullName evidence="2">cysteine-S-conjugate beta-lyase</fullName>
        <ecNumber evidence="2">4.4.1.13</ecNumber>
    </recommendedName>
</protein>
<dbReference type="PANTHER" id="PTHR43525:SF1">
    <property type="entry name" value="PROTEIN MALY"/>
    <property type="match status" value="1"/>
</dbReference>
<sequence>MKYNFDKVINRRNTASLKWDAVHDIFGDKDVLPMWIADMDFEVARPIYEAILKRAEHAIYGYTTIPESLIDAVIERIKSKFNWDVKPEWLIFTPGTVSALYITIKAITSIGDSVLVQEPVYYPFFSAIRDNGAHIVSNDLKLVNYHYEIDFDYLEDKFLGKDGIFTGSNRIKAMILCNPHNPVGRVYTKEELTKIGEILIKNEVVVISDEIHCEIVYTGHRHIPFASISEEFADNSITLISGSKTFNIAGLETSIIIIPNKKLRRRFIEAKGKLLSNPNPFGLVATEAAFRYGDDWLSQLLEYLEGNLKFLMDYVEKRIPKVKVIKPEGTYLAWLDFRELGMDKYTLSEFLRKNAKVGLDDGYIFGKSGEGFARLNFACPRSILEEGLRRIEKAVKEII</sequence>
<comment type="caution">
    <text evidence="7">The sequence shown here is derived from an EMBL/GenBank/DDBJ whole genome shotgun (WGS) entry which is preliminary data.</text>
</comment>
<reference evidence="7" key="1">
    <citation type="journal article" date="2020" name="mSystems">
        <title>Genome- and Community-Level Interaction Insights into Carbon Utilization and Element Cycling Functions of Hydrothermarchaeota in Hydrothermal Sediment.</title>
        <authorList>
            <person name="Zhou Z."/>
            <person name="Liu Y."/>
            <person name="Xu W."/>
            <person name="Pan J."/>
            <person name="Luo Z.H."/>
            <person name="Li M."/>
        </authorList>
    </citation>
    <scope>NUCLEOTIDE SEQUENCE [LARGE SCALE GENOMIC DNA]</scope>
    <source>
        <strain evidence="7">SpSt-81</strain>
    </source>
</reference>
<dbReference type="PANTHER" id="PTHR43525">
    <property type="entry name" value="PROTEIN MALY"/>
    <property type="match status" value="1"/>
</dbReference>
<evidence type="ECO:0000256" key="2">
    <source>
        <dbReference type="ARBA" id="ARBA00012224"/>
    </source>
</evidence>
<accession>A0A7C3MHV0</accession>
<dbReference type="CDD" id="cd00609">
    <property type="entry name" value="AAT_like"/>
    <property type="match status" value="1"/>
</dbReference>
<dbReference type="AlphaFoldDB" id="A0A7C3MHV0"/>
<dbReference type="InterPro" id="IPR027619">
    <property type="entry name" value="C-S_lyase_PatB-like"/>
</dbReference>
<dbReference type="InterPro" id="IPR015421">
    <property type="entry name" value="PyrdxlP-dep_Trfase_major"/>
</dbReference>
<dbReference type="EMBL" id="DTIN01000008">
    <property type="protein sequence ID" value="HFX12674.1"/>
    <property type="molecule type" value="Genomic_DNA"/>
</dbReference>
<organism evidence="7">
    <name type="scientific">Dictyoglomus thermophilum</name>
    <dbReference type="NCBI Taxonomy" id="14"/>
    <lineage>
        <taxon>Bacteria</taxon>
        <taxon>Pseudomonadati</taxon>
        <taxon>Dictyoglomota</taxon>
        <taxon>Dictyoglomia</taxon>
        <taxon>Dictyoglomales</taxon>
        <taxon>Dictyoglomaceae</taxon>
        <taxon>Dictyoglomus</taxon>
    </lineage>
</organism>
<evidence type="ECO:0000256" key="1">
    <source>
        <dbReference type="ARBA" id="ARBA00001933"/>
    </source>
</evidence>
<name>A0A7C3MHV0_DICTH</name>
<keyword evidence="3" id="KW-0663">Pyridoxal phosphate</keyword>
<evidence type="ECO:0000256" key="3">
    <source>
        <dbReference type="ARBA" id="ARBA00022898"/>
    </source>
</evidence>
<dbReference type="InterPro" id="IPR004839">
    <property type="entry name" value="Aminotransferase_I/II_large"/>
</dbReference>
<dbReference type="InterPro" id="IPR051798">
    <property type="entry name" value="Class-II_PLP-Dep_Aminotrans"/>
</dbReference>
<dbReference type="Gene3D" id="3.40.640.10">
    <property type="entry name" value="Type I PLP-dependent aspartate aminotransferase-like (Major domain)"/>
    <property type="match status" value="1"/>
</dbReference>
<dbReference type="GO" id="GO:0008483">
    <property type="term" value="F:transaminase activity"/>
    <property type="evidence" value="ECO:0007669"/>
    <property type="project" value="UniProtKB-KW"/>
</dbReference>
<dbReference type="InterPro" id="IPR015424">
    <property type="entry name" value="PyrdxlP-dep_Trfase"/>
</dbReference>
<dbReference type="GO" id="GO:0030170">
    <property type="term" value="F:pyridoxal phosphate binding"/>
    <property type="evidence" value="ECO:0007669"/>
    <property type="project" value="InterPro"/>
</dbReference>
<keyword evidence="4" id="KW-0456">Lyase</keyword>
<keyword evidence="7" id="KW-0808">Transferase</keyword>
<dbReference type="Gene3D" id="3.90.1150.10">
    <property type="entry name" value="Aspartate Aminotransferase, domain 1"/>
    <property type="match status" value="1"/>
</dbReference>
<dbReference type="EC" id="4.4.1.13" evidence="2"/>
<comment type="cofactor">
    <cofactor evidence="1">
        <name>pyridoxal 5'-phosphate</name>
        <dbReference type="ChEBI" id="CHEBI:597326"/>
    </cofactor>
</comment>
<comment type="similarity">
    <text evidence="5">Belongs to the class-II pyridoxal-phosphate-dependent aminotransferase family. MalY/PatB cystathionine beta-lyase subfamily.</text>
</comment>
<dbReference type="NCBIfam" id="TIGR04350">
    <property type="entry name" value="C_S_lyase_PatB"/>
    <property type="match status" value="1"/>
</dbReference>
<dbReference type="SUPFAM" id="SSF53383">
    <property type="entry name" value="PLP-dependent transferases"/>
    <property type="match status" value="1"/>
</dbReference>
<proteinExistence type="inferred from homology"/>
<keyword evidence="7" id="KW-0032">Aminotransferase</keyword>
<dbReference type="GO" id="GO:0047804">
    <property type="term" value="F:cysteine-S-conjugate beta-lyase activity"/>
    <property type="evidence" value="ECO:0007669"/>
    <property type="project" value="UniProtKB-EC"/>
</dbReference>
<evidence type="ECO:0000256" key="5">
    <source>
        <dbReference type="ARBA" id="ARBA00037974"/>
    </source>
</evidence>
<gene>
    <name evidence="7" type="ORF">ENW00_00705</name>
</gene>
<evidence type="ECO:0000313" key="7">
    <source>
        <dbReference type="EMBL" id="HFX12674.1"/>
    </source>
</evidence>
<dbReference type="Pfam" id="PF00155">
    <property type="entry name" value="Aminotran_1_2"/>
    <property type="match status" value="1"/>
</dbReference>
<feature type="domain" description="Aminotransferase class I/classII large" evidence="6">
    <location>
        <begin position="52"/>
        <end position="391"/>
    </location>
</feature>
<dbReference type="InterPro" id="IPR015422">
    <property type="entry name" value="PyrdxlP-dep_Trfase_small"/>
</dbReference>
<evidence type="ECO:0000256" key="4">
    <source>
        <dbReference type="ARBA" id="ARBA00023239"/>
    </source>
</evidence>